<keyword evidence="1" id="KW-0732">Signal</keyword>
<dbReference type="Gene3D" id="1.10.287.2250">
    <property type="match status" value="1"/>
</dbReference>
<reference evidence="3" key="1">
    <citation type="submission" date="2022-03" db="EMBL/GenBank/DDBJ databases">
        <authorList>
            <person name="Lindestad O."/>
        </authorList>
    </citation>
    <scope>NUCLEOTIDE SEQUENCE</scope>
</reference>
<dbReference type="InterPro" id="IPR038765">
    <property type="entry name" value="Papain-like_cys_pep_sf"/>
</dbReference>
<gene>
    <name evidence="3" type="primary">jg17475</name>
    <name evidence="3" type="ORF">PAEG_LOCUS15424</name>
</gene>
<keyword evidence="4" id="KW-1185">Reference proteome</keyword>
<dbReference type="Pfam" id="PF08246">
    <property type="entry name" value="Inhibitor_I29"/>
    <property type="match status" value="1"/>
</dbReference>
<evidence type="ECO:0000256" key="1">
    <source>
        <dbReference type="SAM" id="SignalP"/>
    </source>
</evidence>
<sequence length="112" mass="13136">MSCLIKITALCILIATVQCLEYEDDYSDDYPEERSFEEKAPIYDLKDAPKLFEKFIKDYDKEYKDKLDYSKHFNNFITNLKYINEVNREGKSSTSDINLFSDLGDDELSFLG</sequence>
<feature type="signal peptide" evidence="1">
    <location>
        <begin position="1"/>
        <end position="19"/>
    </location>
</feature>
<name>A0A8S4RPJ4_9NEOP</name>
<dbReference type="AlphaFoldDB" id="A0A8S4RPJ4"/>
<feature type="domain" description="Cathepsin propeptide inhibitor" evidence="2">
    <location>
        <begin position="52"/>
        <end position="108"/>
    </location>
</feature>
<dbReference type="OrthoDB" id="5855924at2759"/>
<evidence type="ECO:0000259" key="2">
    <source>
        <dbReference type="SMART" id="SM00848"/>
    </source>
</evidence>
<dbReference type="SUPFAM" id="SSF54001">
    <property type="entry name" value="Cysteine proteinases"/>
    <property type="match status" value="1"/>
</dbReference>
<evidence type="ECO:0000313" key="4">
    <source>
        <dbReference type="Proteomes" id="UP000838756"/>
    </source>
</evidence>
<organism evidence="3 4">
    <name type="scientific">Pararge aegeria aegeria</name>
    <dbReference type="NCBI Taxonomy" id="348720"/>
    <lineage>
        <taxon>Eukaryota</taxon>
        <taxon>Metazoa</taxon>
        <taxon>Ecdysozoa</taxon>
        <taxon>Arthropoda</taxon>
        <taxon>Hexapoda</taxon>
        <taxon>Insecta</taxon>
        <taxon>Pterygota</taxon>
        <taxon>Neoptera</taxon>
        <taxon>Endopterygota</taxon>
        <taxon>Lepidoptera</taxon>
        <taxon>Glossata</taxon>
        <taxon>Ditrysia</taxon>
        <taxon>Papilionoidea</taxon>
        <taxon>Nymphalidae</taxon>
        <taxon>Satyrinae</taxon>
        <taxon>Satyrini</taxon>
        <taxon>Parargina</taxon>
        <taxon>Pararge</taxon>
    </lineage>
</organism>
<dbReference type="Proteomes" id="UP000838756">
    <property type="component" value="Unassembled WGS sequence"/>
</dbReference>
<accession>A0A8S4RPJ4</accession>
<evidence type="ECO:0000313" key="3">
    <source>
        <dbReference type="EMBL" id="CAH2238318.1"/>
    </source>
</evidence>
<protein>
    <submittedName>
        <fullName evidence="3">Jg17475 protein</fullName>
    </submittedName>
</protein>
<dbReference type="EMBL" id="CAKXAJ010025330">
    <property type="protein sequence ID" value="CAH2238318.1"/>
    <property type="molecule type" value="Genomic_DNA"/>
</dbReference>
<dbReference type="SMART" id="SM00848">
    <property type="entry name" value="Inhibitor_I29"/>
    <property type="match status" value="1"/>
</dbReference>
<feature type="chain" id="PRO_5035738464" evidence="1">
    <location>
        <begin position="20"/>
        <end position="112"/>
    </location>
</feature>
<comment type="caution">
    <text evidence="3">The sequence shown here is derived from an EMBL/GenBank/DDBJ whole genome shotgun (WGS) entry which is preliminary data.</text>
</comment>
<dbReference type="InterPro" id="IPR013201">
    <property type="entry name" value="Prot_inhib_I29"/>
</dbReference>
<proteinExistence type="predicted"/>